<evidence type="ECO:0000313" key="3">
    <source>
        <dbReference type="EMBL" id="KAK8780333.1"/>
    </source>
</evidence>
<dbReference type="Proteomes" id="UP001321473">
    <property type="component" value="Unassembled WGS sequence"/>
</dbReference>
<evidence type="ECO:0000313" key="4">
    <source>
        <dbReference type="Proteomes" id="UP001321473"/>
    </source>
</evidence>
<comment type="caution">
    <text evidence="3">The sequence shown here is derived from an EMBL/GenBank/DDBJ whole genome shotgun (WGS) entry which is preliminary data.</text>
</comment>
<accession>A0AAQ4F0U6</accession>
<reference evidence="3 4" key="1">
    <citation type="journal article" date="2023" name="Arcadia Sci">
        <title>De novo assembly of a long-read Amblyomma americanum tick genome.</title>
        <authorList>
            <person name="Chou S."/>
            <person name="Poskanzer K.E."/>
            <person name="Rollins M."/>
            <person name="Thuy-Boun P.S."/>
        </authorList>
    </citation>
    <scope>NUCLEOTIDE SEQUENCE [LARGE SCALE GENOMIC DNA]</scope>
    <source>
        <strain evidence="3">F_SG_1</strain>
        <tissue evidence="3">Salivary glands</tissue>
    </source>
</reference>
<dbReference type="Pfam" id="PF18201">
    <property type="entry name" value="PIH1_CS"/>
    <property type="match status" value="1"/>
</dbReference>
<protein>
    <recommendedName>
        <fullName evidence="2">PIH1D1/2/3 CS-like domain-containing protein</fullName>
    </recommendedName>
</protein>
<evidence type="ECO:0000256" key="1">
    <source>
        <dbReference type="ARBA" id="ARBA00008511"/>
    </source>
</evidence>
<dbReference type="InterPro" id="IPR041442">
    <property type="entry name" value="PIH1D1/2/3_CS-like"/>
</dbReference>
<feature type="non-terminal residue" evidence="3">
    <location>
        <position position="1"/>
    </location>
</feature>
<proteinExistence type="inferred from homology"/>
<sequence>YSGSALALDMGEDHVRLVSEQPKYSFDFYLPFLIDEDSVVAEFNTKQEGSREYERC</sequence>
<evidence type="ECO:0000259" key="2">
    <source>
        <dbReference type="Pfam" id="PF18201"/>
    </source>
</evidence>
<name>A0AAQ4F0U6_AMBAM</name>
<feature type="domain" description="PIH1D1/2/3 CS-like" evidence="2">
    <location>
        <begin position="3"/>
        <end position="47"/>
    </location>
</feature>
<organism evidence="3 4">
    <name type="scientific">Amblyomma americanum</name>
    <name type="common">Lone star tick</name>
    <dbReference type="NCBI Taxonomy" id="6943"/>
    <lineage>
        <taxon>Eukaryota</taxon>
        <taxon>Metazoa</taxon>
        <taxon>Ecdysozoa</taxon>
        <taxon>Arthropoda</taxon>
        <taxon>Chelicerata</taxon>
        <taxon>Arachnida</taxon>
        <taxon>Acari</taxon>
        <taxon>Parasitiformes</taxon>
        <taxon>Ixodida</taxon>
        <taxon>Ixodoidea</taxon>
        <taxon>Ixodidae</taxon>
        <taxon>Amblyomminae</taxon>
        <taxon>Amblyomma</taxon>
    </lineage>
</organism>
<gene>
    <name evidence="3" type="ORF">V5799_018326</name>
</gene>
<dbReference type="AlphaFoldDB" id="A0AAQ4F0U6"/>
<keyword evidence="4" id="KW-1185">Reference proteome</keyword>
<dbReference type="EMBL" id="JARKHS020008980">
    <property type="protein sequence ID" value="KAK8780333.1"/>
    <property type="molecule type" value="Genomic_DNA"/>
</dbReference>
<comment type="similarity">
    <text evidence="1">Belongs to the PIH1 family.</text>
</comment>